<dbReference type="EMBL" id="JAFBBZ010000001">
    <property type="protein sequence ID" value="MBM7506678.1"/>
    <property type="molecule type" value="Genomic_DNA"/>
</dbReference>
<organism evidence="2 3">
    <name type="scientific">Nocardioides salarius</name>
    <dbReference type="NCBI Taxonomy" id="374513"/>
    <lineage>
        <taxon>Bacteria</taxon>
        <taxon>Bacillati</taxon>
        <taxon>Actinomycetota</taxon>
        <taxon>Actinomycetes</taxon>
        <taxon>Propionibacteriales</taxon>
        <taxon>Nocardioidaceae</taxon>
        <taxon>Nocardioides</taxon>
    </lineage>
</organism>
<evidence type="ECO:0000313" key="2">
    <source>
        <dbReference type="EMBL" id="MBM7506678.1"/>
    </source>
</evidence>
<keyword evidence="3" id="KW-1185">Reference proteome</keyword>
<accession>A0ABS2M665</accession>
<sequence length="69" mass="7991">MSEGGNPDQYWFCVKHHRVETVDDLCPAKHRLGPYDSREAAAQALDTAQARNEEWEEEDERWDDAGLED</sequence>
<gene>
    <name evidence="2" type="ORF">JOE61_000492</name>
</gene>
<dbReference type="RefSeq" id="WP_193669205.1">
    <property type="nucleotide sequence ID" value="NZ_CAXICV010000157.1"/>
</dbReference>
<proteinExistence type="predicted"/>
<protein>
    <recommendedName>
        <fullName evidence="4">SPOR domain-containing protein</fullName>
    </recommendedName>
</protein>
<dbReference type="Proteomes" id="UP000732378">
    <property type="component" value="Unassembled WGS sequence"/>
</dbReference>
<feature type="region of interest" description="Disordered" evidence="1">
    <location>
        <begin position="43"/>
        <end position="69"/>
    </location>
</feature>
<reference evidence="2 3" key="1">
    <citation type="submission" date="2021-01" db="EMBL/GenBank/DDBJ databases">
        <title>Sequencing the genomes of 1000 actinobacteria strains.</title>
        <authorList>
            <person name="Klenk H.-P."/>
        </authorList>
    </citation>
    <scope>NUCLEOTIDE SEQUENCE [LARGE SCALE GENOMIC DNA]</scope>
    <source>
        <strain evidence="2 3">DSM 18239</strain>
    </source>
</reference>
<feature type="compositionally biased region" description="Acidic residues" evidence="1">
    <location>
        <begin position="54"/>
        <end position="69"/>
    </location>
</feature>
<name>A0ABS2M665_9ACTN</name>
<evidence type="ECO:0000256" key="1">
    <source>
        <dbReference type="SAM" id="MobiDB-lite"/>
    </source>
</evidence>
<evidence type="ECO:0000313" key="3">
    <source>
        <dbReference type="Proteomes" id="UP000732378"/>
    </source>
</evidence>
<evidence type="ECO:0008006" key="4">
    <source>
        <dbReference type="Google" id="ProtNLM"/>
    </source>
</evidence>
<comment type="caution">
    <text evidence="2">The sequence shown here is derived from an EMBL/GenBank/DDBJ whole genome shotgun (WGS) entry which is preliminary data.</text>
</comment>